<dbReference type="PANTHER" id="PTHR10264:SF83">
    <property type="entry name" value="BLL5629 PROTEIN"/>
    <property type="match status" value="1"/>
</dbReference>
<dbReference type="InterPro" id="IPR036013">
    <property type="entry name" value="Band_7/SPFH_dom_sf"/>
</dbReference>
<dbReference type="EMBL" id="HE804045">
    <property type="protein sequence ID" value="CCH29136.1"/>
    <property type="molecule type" value="Genomic_DNA"/>
</dbReference>
<dbReference type="STRING" id="1179773.BN6_18150"/>
<dbReference type="InterPro" id="IPR001107">
    <property type="entry name" value="Band_7"/>
</dbReference>
<dbReference type="InterPro" id="IPR043202">
    <property type="entry name" value="Band-7_stomatin-like"/>
</dbReference>
<name>K0JTC7_SACES</name>
<feature type="compositionally biased region" description="Basic and acidic residues" evidence="2">
    <location>
        <begin position="1"/>
        <end position="11"/>
    </location>
</feature>
<dbReference type="KEGG" id="sesp:BN6_18150"/>
<dbReference type="PRINTS" id="PR00721">
    <property type="entry name" value="STOMATIN"/>
</dbReference>
<keyword evidence="5" id="KW-1185">Reference proteome</keyword>
<evidence type="ECO:0000313" key="5">
    <source>
        <dbReference type="Proteomes" id="UP000006281"/>
    </source>
</evidence>
<reference evidence="4 5" key="1">
    <citation type="journal article" date="2012" name="BMC Genomics">
        <title>Complete genome sequence of Saccharothrix espanaensis DSM 44229T and comparison to the other completely sequenced Pseudonocardiaceae.</title>
        <authorList>
            <person name="Strobel T."/>
            <person name="Al-Dilaimi A."/>
            <person name="Blom J."/>
            <person name="Gessner A."/>
            <person name="Kalinowski J."/>
            <person name="Luzhetska M."/>
            <person name="Puhler A."/>
            <person name="Szczepanowski R."/>
            <person name="Bechthold A."/>
            <person name="Ruckert C."/>
        </authorList>
    </citation>
    <scope>NUCLEOTIDE SEQUENCE [LARGE SCALE GENOMIC DNA]</scope>
    <source>
        <strain evidence="5">ATCC 51144 / DSM 44229 / JCM 9112 / NBRC 15066 / NRRL 15764</strain>
    </source>
</reference>
<dbReference type="eggNOG" id="COG0330">
    <property type="taxonomic scope" value="Bacteria"/>
</dbReference>
<sequence length="252" mass="27583">MGSHPIRRDPGRPPGGGPCGLQRPRPPLHVRGRGRARAEEGTLKHTLMPWERAVHFRRGELIGELGPGEHTLGRRDQLHRVDTRPRSQTPAWQDVPTSDGVLIRVTLAVTWAVADATAFVVAAQDPTAELHLALQLALRAAILTRPHDQVDPARGEVSVEIQDIIRPRVAELGIELRQAAVRDVVMPAELRKAALAELVARSESRACLERARGETAALRSLLNAARLAEEHPALLQLRSLQAAQTVVVHTPH</sequence>
<dbReference type="AlphaFoldDB" id="K0JTC7"/>
<dbReference type="Proteomes" id="UP000006281">
    <property type="component" value="Chromosome"/>
</dbReference>
<comment type="similarity">
    <text evidence="1">Belongs to the band 7/mec-2 family.</text>
</comment>
<proteinExistence type="inferred from homology"/>
<evidence type="ECO:0000256" key="2">
    <source>
        <dbReference type="SAM" id="MobiDB-lite"/>
    </source>
</evidence>
<evidence type="ECO:0000256" key="1">
    <source>
        <dbReference type="ARBA" id="ARBA00008164"/>
    </source>
</evidence>
<dbReference type="InterPro" id="IPR001972">
    <property type="entry name" value="Stomatin_HflK_fam"/>
</dbReference>
<evidence type="ECO:0000313" key="4">
    <source>
        <dbReference type="EMBL" id="CCH29136.1"/>
    </source>
</evidence>
<dbReference type="PATRIC" id="fig|1179773.3.peg.1823"/>
<dbReference type="BioCyc" id="SESP1179773:BN6_RS08905-MONOMER"/>
<dbReference type="GO" id="GO:0005886">
    <property type="term" value="C:plasma membrane"/>
    <property type="evidence" value="ECO:0007669"/>
    <property type="project" value="InterPro"/>
</dbReference>
<accession>K0JTC7</accession>
<feature type="region of interest" description="Disordered" evidence="2">
    <location>
        <begin position="1"/>
        <end position="39"/>
    </location>
</feature>
<dbReference type="PANTHER" id="PTHR10264">
    <property type="entry name" value="BAND 7 PROTEIN-RELATED"/>
    <property type="match status" value="1"/>
</dbReference>
<feature type="domain" description="Band 7" evidence="3">
    <location>
        <begin position="42"/>
        <end position="198"/>
    </location>
</feature>
<feature type="compositionally biased region" description="Basic residues" evidence="2">
    <location>
        <begin position="26"/>
        <end position="35"/>
    </location>
</feature>
<dbReference type="SMART" id="SM00244">
    <property type="entry name" value="PHB"/>
    <property type="match status" value="1"/>
</dbReference>
<evidence type="ECO:0000259" key="3">
    <source>
        <dbReference type="SMART" id="SM00244"/>
    </source>
</evidence>
<organism evidence="4 5">
    <name type="scientific">Saccharothrix espanaensis (strain ATCC 51144 / DSM 44229 / JCM 9112 / NBRC 15066 / NRRL 15764)</name>
    <dbReference type="NCBI Taxonomy" id="1179773"/>
    <lineage>
        <taxon>Bacteria</taxon>
        <taxon>Bacillati</taxon>
        <taxon>Actinomycetota</taxon>
        <taxon>Actinomycetes</taxon>
        <taxon>Pseudonocardiales</taxon>
        <taxon>Pseudonocardiaceae</taxon>
        <taxon>Saccharothrix</taxon>
    </lineage>
</organism>
<gene>
    <name evidence="4" type="ordered locus">BN6_18150</name>
</gene>
<dbReference type="HOGENOM" id="CLU_024949_3_4_11"/>
<protein>
    <recommendedName>
        <fullName evidence="3">Band 7 domain-containing protein</fullName>
    </recommendedName>
</protein>
<dbReference type="Pfam" id="PF01145">
    <property type="entry name" value="Band_7"/>
    <property type="match status" value="1"/>
</dbReference>
<dbReference type="SUPFAM" id="SSF117892">
    <property type="entry name" value="Band 7/SPFH domain"/>
    <property type="match status" value="1"/>
</dbReference>
<dbReference type="Gene3D" id="3.30.479.30">
    <property type="entry name" value="Band 7 domain"/>
    <property type="match status" value="1"/>
</dbReference>